<dbReference type="EMBL" id="UINC01173754">
    <property type="protein sequence ID" value="SVD79520.1"/>
    <property type="molecule type" value="Genomic_DNA"/>
</dbReference>
<organism evidence="1">
    <name type="scientific">marine metagenome</name>
    <dbReference type="NCBI Taxonomy" id="408172"/>
    <lineage>
        <taxon>unclassified sequences</taxon>
        <taxon>metagenomes</taxon>
        <taxon>ecological metagenomes</taxon>
    </lineage>
</organism>
<protein>
    <submittedName>
        <fullName evidence="1">Uncharacterized protein</fullName>
    </submittedName>
</protein>
<reference evidence="1" key="1">
    <citation type="submission" date="2018-05" db="EMBL/GenBank/DDBJ databases">
        <authorList>
            <person name="Lanie J.A."/>
            <person name="Ng W.-L."/>
            <person name="Kazmierczak K.M."/>
            <person name="Andrzejewski T.M."/>
            <person name="Davidsen T.M."/>
            <person name="Wayne K.J."/>
            <person name="Tettelin H."/>
            <person name="Glass J.I."/>
            <person name="Rusch D."/>
            <person name="Podicherti R."/>
            <person name="Tsui H.-C.T."/>
            <person name="Winkler M.E."/>
        </authorList>
    </citation>
    <scope>NUCLEOTIDE SEQUENCE</scope>
</reference>
<sequence length="39" mass="4577">MALADNQSLNPPPVRPNYLCQNIYRLHTALKQQRVPYPR</sequence>
<name>A0A382Y8S5_9ZZZZ</name>
<evidence type="ECO:0000313" key="1">
    <source>
        <dbReference type="EMBL" id="SVD79520.1"/>
    </source>
</evidence>
<gene>
    <name evidence="1" type="ORF">METZ01_LOCUS432374</name>
</gene>
<accession>A0A382Y8S5</accession>
<proteinExistence type="predicted"/>
<dbReference type="AlphaFoldDB" id="A0A382Y8S5"/>